<dbReference type="PIRSF" id="PIRSF029764">
    <property type="entry name" value="RSM25"/>
    <property type="match status" value="1"/>
</dbReference>
<dbReference type="PANTHER" id="PTHR37799">
    <property type="entry name" value="37S RIBOSOMAL PROTEIN S25, MITOCHONDRIAL"/>
    <property type="match status" value="1"/>
</dbReference>
<evidence type="ECO:0000256" key="6">
    <source>
        <dbReference type="ARBA" id="ARBA00023274"/>
    </source>
</evidence>
<evidence type="ECO:0000256" key="1">
    <source>
        <dbReference type="ARBA" id="ARBA00004173"/>
    </source>
</evidence>
<accession>A0A2B7Z0N9</accession>
<evidence type="ECO:0000256" key="2">
    <source>
        <dbReference type="ARBA" id="ARBA00009864"/>
    </source>
</evidence>
<reference evidence="9 10" key="1">
    <citation type="submission" date="2017-10" db="EMBL/GenBank/DDBJ databases">
        <title>Comparative genomics in systemic dimorphic fungi from Ajellomycetaceae.</title>
        <authorList>
            <person name="Munoz J.F."/>
            <person name="Mcewen J.G."/>
            <person name="Clay O.K."/>
            <person name="Cuomo C.A."/>
        </authorList>
    </citation>
    <scope>NUCLEOTIDE SEQUENCE [LARGE SCALE GENOMIC DNA]</scope>
    <source>
        <strain evidence="9 10">UAMH7299</strain>
    </source>
</reference>
<keyword evidence="4 7" id="KW-0689">Ribosomal protein</keyword>
<proteinExistence type="inferred from homology"/>
<dbReference type="AlphaFoldDB" id="A0A2B7Z0N9"/>
<dbReference type="PANTHER" id="PTHR37799:SF1">
    <property type="entry name" value="SMALL RIBOSOMAL SUBUNIT PROTEIN MS23"/>
    <property type="match status" value="1"/>
</dbReference>
<evidence type="ECO:0000256" key="3">
    <source>
        <dbReference type="ARBA" id="ARBA00011526"/>
    </source>
</evidence>
<sequence>MGRYNFSALKVRQTAIAQVANGKIRQTPCWVDIMADIPPATIFVRDQTKDHPMIRQRVKTIPEETQPQVVIESEPTRRPTKSKKMSRMFQPVPIRYEEDQLRKEFFRDHPWELARPRVVLENDGKDYRRYDWSTLQQPGKNLDGESVVQRQLHLLNTTPDISKAAAYDIARREFYQHRLQQDVERKIAQEEAKATGAYFGLDANTVGMELENQVYDRFKVWAEKEAQFEQQRAAAFAGVTAPEATETETSEDAEVAALPDSSAVEVIAPRGQGI</sequence>
<dbReference type="STRING" id="1447883.A0A2B7Z0N9"/>
<dbReference type="Pfam" id="PF13741">
    <property type="entry name" value="MRP-S25"/>
    <property type="match status" value="1"/>
</dbReference>
<protein>
    <recommendedName>
        <fullName evidence="7">37S ribosomal protein S25, mitochondrial</fullName>
    </recommendedName>
</protein>
<comment type="subunit">
    <text evidence="3 7">Component of the mitochondrial small ribosomal subunit.</text>
</comment>
<keyword evidence="10" id="KW-1185">Reference proteome</keyword>
<evidence type="ECO:0000313" key="10">
    <source>
        <dbReference type="Proteomes" id="UP000224634"/>
    </source>
</evidence>
<evidence type="ECO:0000313" key="9">
    <source>
        <dbReference type="EMBL" id="PGH27496.1"/>
    </source>
</evidence>
<organism evidence="9 10">
    <name type="scientific">Polytolypa hystricis (strain UAMH7299)</name>
    <dbReference type="NCBI Taxonomy" id="1447883"/>
    <lineage>
        <taxon>Eukaryota</taxon>
        <taxon>Fungi</taxon>
        <taxon>Dikarya</taxon>
        <taxon>Ascomycota</taxon>
        <taxon>Pezizomycotina</taxon>
        <taxon>Eurotiomycetes</taxon>
        <taxon>Eurotiomycetidae</taxon>
        <taxon>Onygenales</taxon>
        <taxon>Onygenales incertae sedis</taxon>
        <taxon>Polytolypa</taxon>
    </lineage>
</organism>
<comment type="subcellular location">
    <subcellularLocation>
        <location evidence="1 7">Mitochondrion</location>
    </subcellularLocation>
</comment>
<dbReference type="OrthoDB" id="5542239at2759"/>
<dbReference type="GO" id="GO:0003735">
    <property type="term" value="F:structural constituent of ribosome"/>
    <property type="evidence" value="ECO:0007669"/>
    <property type="project" value="UniProtKB-UniRule"/>
</dbReference>
<evidence type="ECO:0000256" key="7">
    <source>
        <dbReference type="PIRNR" id="PIRNR029764"/>
    </source>
</evidence>
<name>A0A2B7Z0N9_POLH7</name>
<keyword evidence="6 7" id="KW-0687">Ribonucleoprotein</keyword>
<evidence type="ECO:0000256" key="4">
    <source>
        <dbReference type="ARBA" id="ARBA00022980"/>
    </source>
</evidence>
<keyword evidence="5 7" id="KW-0496">Mitochondrion</keyword>
<feature type="region of interest" description="Disordered" evidence="8">
    <location>
        <begin position="66"/>
        <end position="86"/>
    </location>
</feature>
<dbReference type="InterPro" id="IPR016939">
    <property type="entry name" value="Ribosomal_mS23_fun"/>
</dbReference>
<dbReference type="GO" id="GO:0005763">
    <property type="term" value="C:mitochondrial small ribosomal subunit"/>
    <property type="evidence" value="ECO:0007669"/>
    <property type="project" value="UniProtKB-UniRule"/>
</dbReference>
<gene>
    <name evidence="9" type="ORF">AJ80_00737</name>
</gene>
<comment type="similarity">
    <text evidence="2">Belongs to the mitochondrion-specific ribosomal protein mS23 family.</text>
</comment>
<dbReference type="EMBL" id="PDNA01000006">
    <property type="protein sequence ID" value="PGH27496.1"/>
    <property type="molecule type" value="Genomic_DNA"/>
</dbReference>
<evidence type="ECO:0000256" key="5">
    <source>
        <dbReference type="ARBA" id="ARBA00023128"/>
    </source>
</evidence>
<dbReference type="Proteomes" id="UP000224634">
    <property type="component" value="Unassembled WGS sequence"/>
</dbReference>
<comment type="caution">
    <text evidence="9">The sequence shown here is derived from an EMBL/GenBank/DDBJ whole genome shotgun (WGS) entry which is preliminary data.</text>
</comment>
<evidence type="ECO:0000256" key="8">
    <source>
        <dbReference type="SAM" id="MobiDB-lite"/>
    </source>
</evidence>